<dbReference type="AlphaFoldDB" id="A0AAE1CLI6"/>
<accession>A0AAE1CLI6</accession>
<protein>
    <submittedName>
        <fullName evidence="1">Uncharacterized protein</fullName>
    </submittedName>
</protein>
<reference evidence="1" key="1">
    <citation type="journal article" date="2023" name="G3 (Bethesda)">
        <title>A reference genome for the long-term kleptoplast-retaining sea slug Elysia crispata morphotype clarki.</title>
        <authorList>
            <person name="Eastman K.E."/>
            <person name="Pendleton A.L."/>
            <person name="Shaikh M.A."/>
            <person name="Suttiyut T."/>
            <person name="Ogas R."/>
            <person name="Tomko P."/>
            <person name="Gavelis G."/>
            <person name="Widhalm J.R."/>
            <person name="Wisecaver J.H."/>
        </authorList>
    </citation>
    <scope>NUCLEOTIDE SEQUENCE</scope>
    <source>
        <strain evidence="1">ECLA1</strain>
    </source>
</reference>
<evidence type="ECO:0000313" key="2">
    <source>
        <dbReference type="Proteomes" id="UP001283361"/>
    </source>
</evidence>
<evidence type="ECO:0000313" key="1">
    <source>
        <dbReference type="EMBL" id="KAK3707416.1"/>
    </source>
</evidence>
<proteinExistence type="predicted"/>
<name>A0AAE1CLI6_9GAST</name>
<dbReference type="EMBL" id="JAWDGP010007719">
    <property type="protein sequence ID" value="KAK3707416.1"/>
    <property type="molecule type" value="Genomic_DNA"/>
</dbReference>
<organism evidence="1 2">
    <name type="scientific">Elysia crispata</name>
    <name type="common">lettuce slug</name>
    <dbReference type="NCBI Taxonomy" id="231223"/>
    <lineage>
        <taxon>Eukaryota</taxon>
        <taxon>Metazoa</taxon>
        <taxon>Spiralia</taxon>
        <taxon>Lophotrochozoa</taxon>
        <taxon>Mollusca</taxon>
        <taxon>Gastropoda</taxon>
        <taxon>Heterobranchia</taxon>
        <taxon>Euthyneura</taxon>
        <taxon>Panpulmonata</taxon>
        <taxon>Sacoglossa</taxon>
        <taxon>Placobranchoidea</taxon>
        <taxon>Plakobranchidae</taxon>
        <taxon>Elysia</taxon>
    </lineage>
</organism>
<comment type="caution">
    <text evidence="1">The sequence shown here is derived from an EMBL/GenBank/DDBJ whole genome shotgun (WGS) entry which is preliminary data.</text>
</comment>
<dbReference type="Proteomes" id="UP001283361">
    <property type="component" value="Unassembled WGS sequence"/>
</dbReference>
<gene>
    <name evidence="1" type="ORF">RRG08_034472</name>
</gene>
<keyword evidence="2" id="KW-1185">Reference proteome</keyword>
<sequence length="225" mass="23026">MIIFLSVKRRLPSNSFDHTTCLVTAVSMYYAALPAGATGSPVQGLEKHHPHQVQQQAMYLPTPFPGGATSPPGFASAAATTGHPAPQPVIPTGLRYAPQPAYAVVSQAAYPAISPAAYHSVPSYSGMQALPATSTPYISAAQYPGLGYPTAIASRSGSSPFQAGAPLIAAGYAPQIPAGTMPGQAQVAPPAPRHYQIATYPPGYPIPAGSTVPMPYGAAAFGPPF</sequence>